<organism evidence="2">
    <name type="scientific">bioreactor metagenome</name>
    <dbReference type="NCBI Taxonomy" id="1076179"/>
    <lineage>
        <taxon>unclassified sequences</taxon>
        <taxon>metagenomes</taxon>
        <taxon>ecological metagenomes</taxon>
    </lineage>
</organism>
<accession>A0A645G714</accession>
<feature type="region of interest" description="Disordered" evidence="1">
    <location>
        <begin position="44"/>
        <end position="84"/>
    </location>
</feature>
<reference evidence="2" key="1">
    <citation type="submission" date="2019-08" db="EMBL/GenBank/DDBJ databases">
        <authorList>
            <person name="Kucharzyk K."/>
            <person name="Murdoch R.W."/>
            <person name="Higgins S."/>
            <person name="Loffler F."/>
        </authorList>
    </citation>
    <scope>NUCLEOTIDE SEQUENCE</scope>
</reference>
<protein>
    <submittedName>
        <fullName evidence="2">Uncharacterized protein</fullName>
    </submittedName>
</protein>
<evidence type="ECO:0000256" key="1">
    <source>
        <dbReference type="SAM" id="MobiDB-lite"/>
    </source>
</evidence>
<comment type="caution">
    <text evidence="2">The sequence shown here is derived from an EMBL/GenBank/DDBJ whole genome shotgun (WGS) entry which is preliminary data.</text>
</comment>
<dbReference type="AlphaFoldDB" id="A0A645G714"/>
<evidence type="ECO:0000313" key="2">
    <source>
        <dbReference type="EMBL" id="MPN21760.1"/>
    </source>
</evidence>
<gene>
    <name evidence="2" type="ORF">SDC9_169140</name>
</gene>
<feature type="compositionally biased region" description="Basic and acidic residues" evidence="1">
    <location>
        <begin position="18"/>
        <end position="28"/>
    </location>
</feature>
<sequence>MPNAFEKALGKSITQTNKNEEERFSRKHEPFATLINKIADKRLKEDSYTGNNKTKQGKCAHTLVKDSDEYPRGKSNKNLLAGTI</sequence>
<feature type="compositionally biased region" description="Basic and acidic residues" evidence="1">
    <location>
        <begin position="63"/>
        <end position="72"/>
    </location>
</feature>
<feature type="region of interest" description="Disordered" evidence="1">
    <location>
        <begin position="1"/>
        <end position="28"/>
    </location>
</feature>
<dbReference type="EMBL" id="VSSQ01069816">
    <property type="protein sequence ID" value="MPN21760.1"/>
    <property type="molecule type" value="Genomic_DNA"/>
</dbReference>
<proteinExistence type="predicted"/>
<name>A0A645G714_9ZZZZ</name>